<gene>
    <name evidence="2" type="ORF">MN116_003781</name>
</gene>
<evidence type="ECO:0000313" key="3">
    <source>
        <dbReference type="Proteomes" id="UP001292079"/>
    </source>
</evidence>
<proteinExistence type="predicted"/>
<dbReference type="PANTHER" id="PTHR10367">
    <property type="entry name" value="MRNA-CAPPING ENZYME"/>
    <property type="match status" value="1"/>
</dbReference>
<reference evidence="2" key="1">
    <citation type="submission" date="2022-04" db="EMBL/GenBank/DDBJ databases">
        <authorList>
            <person name="Xu L."/>
            <person name="Lv Z."/>
        </authorList>
    </citation>
    <scope>NUCLEOTIDE SEQUENCE</scope>
    <source>
        <strain evidence="2">LV_2022a</strain>
    </source>
</reference>
<evidence type="ECO:0000313" key="2">
    <source>
        <dbReference type="EMBL" id="KAK4472538.1"/>
    </source>
</evidence>
<dbReference type="InterPro" id="IPR003595">
    <property type="entry name" value="Tyr_Pase_cat"/>
</dbReference>
<organism evidence="2 3">
    <name type="scientific">Schistosoma mekongi</name>
    <name type="common">Parasitic worm</name>
    <dbReference type="NCBI Taxonomy" id="38744"/>
    <lineage>
        <taxon>Eukaryota</taxon>
        <taxon>Metazoa</taxon>
        <taxon>Spiralia</taxon>
        <taxon>Lophotrochozoa</taxon>
        <taxon>Platyhelminthes</taxon>
        <taxon>Trematoda</taxon>
        <taxon>Digenea</taxon>
        <taxon>Strigeidida</taxon>
        <taxon>Schistosomatoidea</taxon>
        <taxon>Schistosomatidae</taxon>
        <taxon>Schistosoma</taxon>
    </lineage>
</organism>
<dbReference type="InterPro" id="IPR051029">
    <property type="entry name" value="mRNA_Capping_Enz/RNA_Phosphat"/>
</dbReference>
<dbReference type="InterPro" id="IPR000340">
    <property type="entry name" value="Dual-sp_phosphatase_cat-dom"/>
</dbReference>
<sequence length="194" mass="22850">MPRYPPDRWFDYAPLGVPVKGTRFLPIKLPIPLEKSYNIPPHLRFTLSDLIECVHSCNQKLTCVIDLTYARYYSKKFLRDNNIRYYKIYVEGHKVPDSESVAQFIDLVNKERKESPDGIIAVHCTHGVNRTGYFICRYLIDFMNINPKDALQVHCYLEFEYARGYPVERENYIEDLLNSVRKPNVISVEANRRK</sequence>
<dbReference type="SMART" id="SM00404">
    <property type="entry name" value="PTPc_motif"/>
    <property type="match status" value="1"/>
</dbReference>
<dbReference type="InterPro" id="IPR000387">
    <property type="entry name" value="Tyr_Pase_dom"/>
</dbReference>
<dbReference type="PROSITE" id="PS00383">
    <property type="entry name" value="TYR_PHOSPHATASE_1"/>
    <property type="match status" value="1"/>
</dbReference>
<dbReference type="Proteomes" id="UP001292079">
    <property type="component" value="Unassembled WGS sequence"/>
</dbReference>
<evidence type="ECO:0000259" key="1">
    <source>
        <dbReference type="PROSITE" id="PS50056"/>
    </source>
</evidence>
<dbReference type="EMBL" id="JALJAT010000002">
    <property type="protein sequence ID" value="KAK4472538.1"/>
    <property type="molecule type" value="Genomic_DNA"/>
</dbReference>
<dbReference type="Pfam" id="PF00782">
    <property type="entry name" value="DSPc"/>
    <property type="match status" value="1"/>
</dbReference>
<reference evidence="2" key="2">
    <citation type="journal article" date="2023" name="Infect Dis Poverty">
        <title>Chromosome-scale genome of the human blood fluke Schistosoma mekongi and its implications for public health.</title>
        <authorList>
            <person name="Zhou M."/>
            <person name="Xu L."/>
            <person name="Xu D."/>
            <person name="Chen W."/>
            <person name="Khan J."/>
            <person name="Hu Y."/>
            <person name="Huang H."/>
            <person name="Wei H."/>
            <person name="Zhang Y."/>
            <person name="Chusongsang P."/>
            <person name="Tanasarnprasert K."/>
            <person name="Hu X."/>
            <person name="Limpanont Y."/>
            <person name="Lv Z."/>
        </authorList>
    </citation>
    <scope>NUCLEOTIDE SEQUENCE</scope>
    <source>
        <strain evidence="2">LV_2022a</strain>
    </source>
</reference>
<feature type="domain" description="Tyrosine specific protein phosphatases" evidence="1">
    <location>
        <begin position="102"/>
        <end position="152"/>
    </location>
</feature>
<dbReference type="PANTHER" id="PTHR10367:SF9">
    <property type="entry name" value="DUAL-SPECIFICITY PHOSPHATASE 11 (RNA_RNP COMPLEX 1-INTERACTING)"/>
    <property type="match status" value="1"/>
</dbReference>
<name>A0AAE2D5T1_SCHME</name>
<protein>
    <recommendedName>
        <fullName evidence="1">Tyrosine specific protein phosphatases domain-containing protein</fullName>
    </recommendedName>
</protein>
<dbReference type="GO" id="GO:0004651">
    <property type="term" value="F:polynucleotide 5'-phosphatase activity"/>
    <property type="evidence" value="ECO:0007669"/>
    <property type="project" value="TreeGrafter"/>
</dbReference>
<keyword evidence="3" id="KW-1185">Reference proteome</keyword>
<accession>A0AAE2D5T1</accession>
<dbReference type="InterPro" id="IPR016130">
    <property type="entry name" value="Tyr_Pase_AS"/>
</dbReference>
<dbReference type="Gene3D" id="3.90.190.10">
    <property type="entry name" value="Protein tyrosine phosphatase superfamily"/>
    <property type="match status" value="1"/>
</dbReference>
<dbReference type="SUPFAM" id="SSF52799">
    <property type="entry name" value="(Phosphotyrosine protein) phosphatases II"/>
    <property type="match status" value="1"/>
</dbReference>
<dbReference type="PROSITE" id="PS50056">
    <property type="entry name" value="TYR_PHOSPHATASE_2"/>
    <property type="match status" value="1"/>
</dbReference>
<comment type="caution">
    <text evidence="2">The sequence shown here is derived from an EMBL/GenBank/DDBJ whole genome shotgun (WGS) entry which is preliminary data.</text>
</comment>
<dbReference type="AlphaFoldDB" id="A0AAE2D5T1"/>
<dbReference type="InterPro" id="IPR029021">
    <property type="entry name" value="Prot-tyrosine_phosphatase-like"/>
</dbReference>